<keyword evidence="2" id="KW-0472">Membrane</keyword>
<gene>
    <name evidence="3" type="ORF">UW78_C0012G0001</name>
</gene>
<keyword evidence="2" id="KW-0812">Transmembrane</keyword>
<reference evidence="3 4" key="1">
    <citation type="journal article" date="2015" name="Nature">
        <title>rRNA introns, odd ribosomes, and small enigmatic genomes across a large radiation of phyla.</title>
        <authorList>
            <person name="Brown C.T."/>
            <person name="Hug L.A."/>
            <person name="Thomas B.C."/>
            <person name="Sharon I."/>
            <person name="Castelle C.J."/>
            <person name="Singh A."/>
            <person name="Wilkins M.J."/>
            <person name="Williams K.H."/>
            <person name="Banfield J.F."/>
        </authorList>
    </citation>
    <scope>NUCLEOTIDE SEQUENCE [LARGE SCALE GENOMIC DNA]</scope>
</reference>
<feature type="region of interest" description="Disordered" evidence="1">
    <location>
        <begin position="43"/>
        <end position="70"/>
    </location>
</feature>
<dbReference type="EMBL" id="LCJQ01000012">
    <property type="protein sequence ID" value="KKT81324.1"/>
    <property type="molecule type" value="Genomic_DNA"/>
</dbReference>
<dbReference type="AlphaFoldDB" id="A0A0G1NAT8"/>
<evidence type="ECO:0000313" key="4">
    <source>
        <dbReference type="Proteomes" id="UP000034595"/>
    </source>
</evidence>
<evidence type="ECO:0000256" key="2">
    <source>
        <dbReference type="SAM" id="Phobius"/>
    </source>
</evidence>
<evidence type="ECO:0000313" key="3">
    <source>
        <dbReference type="EMBL" id="KKT81324.1"/>
    </source>
</evidence>
<keyword evidence="2" id="KW-1133">Transmembrane helix</keyword>
<accession>A0A0G1NAT8</accession>
<protein>
    <submittedName>
        <fullName evidence="3">Uncharacterized protein</fullName>
    </submittedName>
</protein>
<proteinExistence type="predicted"/>
<feature type="transmembrane region" description="Helical" evidence="2">
    <location>
        <begin position="12"/>
        <end position="30"/>
    </location>
</feature>
<feature type="compositionally biased region" description="Polar residues" evidence="1">
    <location>
        <begin position="44"/>
        <end position="58"/>
    </location>
</feature>
<dbReference type="Proteomes" id="UP000034595">
    <property type="component" value="Unassembled WGS sequence"/>
</dbReference>
<name>A0A0G1NAT8_9BACT</name>
<comment type="caution">
    <text evidence="3">The sequence shown here is derived from an EMBL/GenBank/DDBJ whole genome shotgun (WGS) entry which is preliminary data.</text>
</comment>
<evidence type="ECO:0000256" key="1">
    <source>
        <dbReference type="SAM" id="MobiDB-lite"/>
    </source>
</evidence>
<organism evidence="3 4">
    <name type="scientific">Candidatus Azambacteria bacterium GW2011_GWA1_44_9</name>
    <dbReference type="NCBI Taxonomy" id="1618610"/>
    <lineage>
        <taxon>Bacteria</taxon>
        <taxon>Candidatus Azamiibacteriota</taxon>
    </lineage>
</organism>
<feature type="non-terminal residue" evidence="3">
    <location>
        <position position="140"/>
    </location>
</feature>
<sequence>MYNIKNNQGGFAMIPAIIIVGIFVAIMVFGDNYSDNQKADISKTLKQSQETPQISTEKTTPTPRPLPTLISEPTISLVPESSLFLLKSQCAQMGRTFQDKEDYDNKTSNPIYLVYLNREFGYSKNINSCYFSQEVMMLGP</sequence>